<accession>A0A1D6KVS7</accession>
<proteinExistence type="predicted"/>
<protein>
    <submittedName>
        <fullName evidence="2">Uncharacterized protein</fullName>
    </submittedName>
</protein>
<evidence type="ECO:0000313" key="2">
    <source>
        <dbReference type="EMBL" id="ONM06606.1"/>
    </source>
</evidence>
<feature type="non-terminal residue" evidence="2">
    <location>
        <position position="36"/>
    </location>
</feature>
<dbReference type="EMBL" id="CM007647">
    <property type="protein sequence ID" value="ONM06606.1"/>
    <property type="molecule type" value="Genomic_DNA"/>
</dbReference>
<reference evidence="2" key="1">
    <citation type="submission" date="2015-12" db="EMBL/GenBank/DDBJ databases">
        <title>Update maize B73 reference genome by single molecule sequencing technologies.</title>
        <authorList>
            <consortium name="Maize Genome Sequencing Project"/>
            <person name="Ware D."/>
        </authorList>
    </citation>
    <scope>NUCLEOTIDE SEQUENCE [LARGE SCALE GENOMIC DNA]</scope>
    <source>
        <tissue evidence="2">Seedling</tissue>
    </source>
</reference>
<feature type="region of interest" description="Disordered" evidence="1">
    <location>
        <begin position="1"/>
        <end position="36"/>
    </location>
</feature>
<dbReference type="InParanoid" id="A0A1D6KVS7"/>
<dbReference type="SMR" id="A0A1D6KVS7"/>
<evidence type="ECO:0000256" key="1">
    <source>
        <dbReference type="SAM" id="MobiDB-lite"/>
    </source>
</evidence>
<sequence>MNEFRAERHLLHHGKQQRAARKVSIPREANQEELRG</sequence>
<name>A0A1D6KVS7_MAIZE</name>
<dbReference type="AlphaFoldDB" id="A0A1D6KVS7"/>
<organism evidence="2">
    <name type="scientific">Zea mays</name>
    <name type="common">Maize</name>
    <dbReference type="NCBI Taxonomy" id="4577"/>
    <lineage>
        <taxon>Eukaryota</taxon>
        <taxon>Viridiplantae</taxon>
        <taxon>Streptophyta</taxon>
        <taxon>Embryophyta</taxon>
        <taxon>Tracheophyta</taxon>
        <taxon>Spermatophyta</taxon>
        <taxon>Magnoliopsida</taxon>
        <taxon>Liliopsida</taxon>
        <taxon>Poales</taxon>
        <taxon>Poaceae</taxon>
        <taxon>PACMAD clade</taxon>
        <taxon>Panicoideae</taxon>
        <taxon>Andropogonodae</taxon>
        <taxon>Andropogoneae</taxon>
        <taxon>Tripsacinae</taxon>
        <taxon>Zea</taxon>
    </lineage>
</organism>
<gene>
    <name evidence="2" type="ORF">ZEAMMB73_Zm00001d033016</name>
</gene>
<feature type="compositionally biased region" description="Basic residues" evidence="1">
    <location>
        <begin position="10"/>
        <end position="21"/>
    </location>
</feature>